<dbReference type="OrthoDB" id="291334at2"/>
<accession>A0A1L9B856</accession>
<dbReference type="EMBL" id="MPIN01000006">
    <property type="protein sequence ID" value="OJH38418.1"/>
    <property type="molecule type" value="Genomic_DNA"/>
</dbReference>
<evidence type="ECO:0000256" key="1">
    <source>
        <dbReference type="SAM" id="MobiDB-lite"/>
    </source>
</evidence>
<dbReference type="InterPro" id="IPR019268">
    <property type="entry name" value="DUF2278"/>
</dbReference>
<sequence length="352" mass="39050">MALRRYGVLKGMAVGRRLGTGPSPHYQVHLVDEQRDYRIAINVRSQLFPSELEYFIDENFQHPQLASLRELPLGFTPLDSAPGGLALDYIRGNLFEPWRMRPLPHDVPGPDNDLNEKIDHFCQRAMAEEEAFLYAFGEPWGPENKRDKYFGFSPGNGIHDIHMNQGNHSDFASQDGTWQDGGLLFHFPAQQQWVAVFLKFQSQAWHTDDRTGHALAAAPTGRPAEPPMGTGTGSGPAPAPEPTAEQPDGLVRIVAALVNDTRSPERETVTILNASAHPLSLEGWALADAHKRKHPLDGELAPGDTRVVQVRKPMELSNQGGLITLLNDQGLKVHGVSYSRDQARRPGWTLVF</sequence>
<keyword evidence="3" id="KW-1185">Reference proteome</keyword>
<organism evidence="2 3">
    <name type="scientific">Cystobacter ferrugineus</name>
    <dbReference type="NCBI Taxonomy" id="83449"/>
    <lineage>
        <taxon>Bacteria</taxon>
        <taxon>Pseudomonadati</taxon>
        <taxon>Myxococcota</taxon>
        <taxon>Myxococcia</taxon>
        <taxon>Myxococcales</taxon>
        <taxon>Cystobacterineae</taxon>
        <taxon>Archangiaceae</taxon>
        <taxon>Cystobacter</taxon>
    </lineage>
</organism>
<evidence type="ECO:0000313" key="3">
    <source>
        <dbReference type="Proteomes" id="UP000182229"/>
    </source>
</evidence>
<evidence type="ECO:0008006" key="4">
    <source>
        <dbReference type="Google" id="ProtNLM"/>
    </source>
</evidence>
<name>A0A1L9B856_9BACT</name>
<evidence type="ECO:0000313" key="2">
    <source>
        <dbReference type="EMBL" id="OJH38418.1"/>
    </source>
</evidence>
<dbReference type="InterPro" id="IPR036415">
    <property type="entry name" value="Lamin_tail_dom_sf"/>
</dbReference>
<comment type="caution">
    <text evidence="2">The sequence shown here is derived from an EMBL/GenBank/DDBJ whole genome shotgun (WGS) entry which is preliminary data.</text>
</comment>
<reference evidence="3" key="1">
    <citation type="submission" date="2016-11" db="EMBL/GenBank/DDBJ databases">
        <authorList>
            <person name="Shukria A."/>
            <person name="Stevens D.C."/>
        </authorList>
    </citation>
    <scope>NUCLEOTIDE SEQUENCE [LARGE SCALE GENOMIC DNA]</scope>
    <source>
        <strain evidence="3">Cbfe23</strain>
    </source>
</reference>
<dbReference type="RefSeq" id="WP_071900924.1">
    <property type="nucleotide sequence ID" value="NZ_MPIN01000006.1"/>
</dbReference>
<protein>
    <recommendedName>
        <fullName evidence="4">LTD domain-containing protein</fullName>
    </recommendedName>
</protein>
<dbReference type="Pfam" id="PF10042">
    <property type="entry name" value="DUF2278"/>
    <property type="match status" value="1"/>
</dbReference>
<feature type="region of interest" description="Disordered" evidence="1">
    <location>
        <begin position="213"/>
        <end position="245"/>
    </location>
</feature>
<dbReference type="STRING" id="83449.BON30_25175"/>
<gene>
    <name evidence="2" type="ORF">BON30_25175</name>
</gene>
<dbReference type="AlphaFoldDB" id="A0A1L9B856"/>
<reference evidence="2 3" key="2">
    <citation type="submission" date="2016-12" db="EMBL/GenBank/DDBJ databases">
        <title>Draft Genome Sequence of Cystobacter ferrugineus Strain Cbfe23.</title>
        <authorList>
            <person name="Akbar S."/>
            <person name="Dowd S.E."/>
            <person name="Stevens D.C."/>
        </authorList>
    </citation>
    <scope>NUCLEOTIDE SEQUENCE [LARGE SCALE GENOMIC DNA]</scope>
    <source>
        <strain evidence="2 3">Cbfe23</strain>
    </source>
</reference>
<dbReference type="SUPFAM" id="SSF74853">
    <property type="entry name" value="Lamin A/C globular tail domain"/>
    <property type="match status" value="1"/>
</dbReference>
<dbReference type="Proteomes" id="UP000182229">
    <property type="component" value="Unassembled WGS sequence"/>
</dbReference>
<proteinExistence type="predicted"/>